<proteinExistence type="inferred from homology"/>
<evidence type="ECO:0000256" key="1">
    <source>
        <dbReference type="ARBA" id="ARBA00006525"/>
    </source>
</evidence>
<evidence type="ECO:0000313" key="4">
    <source>
        <dbReference type="Proteomes" id="UP000524246"/>
    </source>
</evidence>
<reference evidence="3 4" key="1">
    <citation type="journal article" date="2020" name="Biotechnol. Biofuels">
        <title>New insights from the biogas microbiome by comprehensive genome-resolved metagenomics of nearly 1600 species originating from multiple anaerobic digesters.</title>
        <authorList>
            <person name="Campanaro S."/>
            <person name="Treu L."/>
            <person name="Rodriguez-R L.M."/>
            <person name="Kovalovszki A."/>
            <person name="Ziels R.M."/>
            <person name="Maus I."/>
            <person name="Zhu X."/>
            <person name="Kougias P.G."/>
            <person name="Basile A."/>
            <person name="Luo G."/>
            <person name="Schluter A."/>
            <person name="Konstantinidis K.T."/>
            <person name="Angelidaki I."/>
        </authorList>
    </citation>
    <scope>NUCLEOTIDE SEQUENCE [LARGE SCALE GENOMIC DNA]</scope>
    <source>
        <strain evidence="3">AS27yjCOA_65</strain>
    </source>
</reference>
<evidence type="ECO:0000259" key="2">
    <source>
        <dbReference type="Pfam" id="PF02481"/>
    </source>
</evidence>
<dbReference type="Proteomes" id="UP000524246">
    <property type="component" value="Unassembled WGS sequence"/>
</dbReference>
<dbReference type="InterPro" id="IPR057666">
    <property type="entry name" value="DrpA_SLOG"/>
</dbReference>
<dbReference type="EMBL" id="JAAZON010000632">
    <property type="protein sequence ID" value="NMC64239.1"/>
    <property type="molecule type" value="Genomic_DNA"/>
</dbReference>
<name>A0A7X9FUW6_9DELT</name>
<dbReference type="NCBIfam" id="TIGR00732">
    <property type="entry name" value="dprA"/>
    <property type="match status" value="1"/>
</dbReference>
<dbReference type="PANTHER" id="PTHR43022">
    <property type="entry name" value="PROTEIN SMF"/>
    <property type="match status" value="1"/>
</dbReference>
<feature type="domain" description="Smf/DprA SLOG" evidence="2">
    <location>
        <begin position="82"/>
        <end position="293"/>
    </location>
</feature>
<evidence type="ECO:0000313" key="3">
    <source>
        <dbReference type="EMBL" id="NMC64239.1"/>
    </source>
</evidence>
<sequence length="374" mass="41471">MPFLDSQTRNAVINLIFSRQASCVQCRYLELLSQKDSQAELSDKEISGLLSLAERAHIFKKSFQDESLQQIKDWEKRGIRLLDFNSPAYPNSLRTIYAPPLVLYCKGRLPEKWEERPCISIVGSRKPDCEGLELARSFGLSCANSGLCVVSGIAMGIDAAAHEGALESILDFPTIAVLGQGVDLIYPVVNANLYTRLVERGGLILSQFEPGTKPFPANFLNRNRIIAGLSVGIIVIEAGLKSGSLVTARYGLEEGREVMVLPGNVSNPHYEGSNSLIRDGAHLVRSVDDVMEVIGWTKKSQASSVTKALPFSADQQKLIDLLRHSETLHYDTLAREFSDPSTFAREILQLELLDIISRRPGNYLALQPQYRHEN</sequence>
<dbReference type="AlphaFoldDB" id="A0A7X9FUW6"/>
<dbReference type="PANTHER" id="PTHR43022:SF1">
    <property type="entry name" value="PROTEIN SMF"/>
    <property type="match status" value="1"/>
</dbReference>
<accession>A0A7X9FUW6</accession>
<dbReference type="SUPFAM" id="SSF102405">
    <property type="entry name" value="MCP/YpsA-like"/>
    <property type="match status" value="1"/>
</dbReference>
<dbReference type="GO" id="GO:0009294">
    <property type="term" value="P:DNA-mediated transformation"/>
    <property type="evidence" value="ECO:0007669"/>
    <property type="project" value="InterPro"/>
</dbReference>
<organism evidence="3 4">
    <name type="scientific">SAR324 cluster bacterium</name>
    <dbReference type="NCBI Taxonomy" id="2024889"/>
    <lineage>
        <taxon>Bacteria</taxon>
        <taxon>Deltaproteobacteria</taxon>
        <taxon>SAR324 cluster</taxon>
    </lineage>
</organism>
<gene>
    <name evidence="3" type="primary">dprA</name>
    <name evidence="3" type="ORF">GYA55_13830</name>
</gene>
<dbReference type="Pfam" id="PF02481">
    <property type="entry name" value="DNA_processg_A"/>
    <property type="match status" value="1"/>
</dbReference>
<dbReference type="InterPro" id="IPR003488">
    <property type="entry name" value="DprA"/>
</dbReference>
<protein>
    <submittedName>
        <fullName evidence="3">DNA-protecting protein DprA</fullName>
    </submittedName>
</protein>
<comment type="caution">
    <text evidence="3">The sequence shown here is derived from an EMBL/GenBank/DDBJ whole genome shotgun (WGS) entry which is preliminary data.</text>
</comment>
<comment type="similarity">
    <text evidence="1">Belongs to the DprA/Smf family.</text>
</comment>
<dbReference type="Gene3D" id="3.40.50.450">
    <property type="match status" value="1"/>
</dbReference>